<evidence type="ECO:0000256" key="1">
    <source>
        <dbReference type="SAM" id="MobiDB-lite"/>
    </source>
</evidence>
<keyword evidence="2" id="KW-0732">Signal</keyword>
<protein>
    <recommendedName>
        <fullName evidence="5">ATP/GTP-binding protein</fullName>
    </recommendedName>
</protein>
<keyword evidence="4" id="KW-1185">Reference proteome</keyword>
<proteinExistence type="predicted"/>
<evidence type="ECO:0000313" key="3">
    <source>
        <dbReference type="EMBL" id="PKV95539.1"/>
    </source>
</evidence>
<dbReference type="Proteomes" id="UP000233750">
    <property type="component" value="Unassembled WGS sequence"/>
</dbReference>
<reference evidence="3 4" key="1">
    <citation type="submission" date="2017-12" db="EMBL/GenBank/DDBJ databases">
        <title>Sequencing the genomes of 1000 Actinobacteria strains.</title>
        <authorList>
            <person name="Klenk H.-P."/>
        </authorList>
    </citation>
    <scope>NUCLEOTIDE SEQUENCE [LARGE SCALE GENOMIC DNA]</scope>
    <source>
        <strain evidence="3 4">DSM 45165</strain>
    </source>
</reference>
<sequence length="353" mass="36112">MLRKIALIAGTTGSLVLAGAAPALAGGPWGSADCQQTPSPACQLGAGQGGTDGGRGRVPSAPGKKPKPRGGNQGDDRPDAGDRVIGPSDKTADCGYQRSDYQPPAGGTITAAYRPSTHDRGTEVQPAVFRPASLRTAPLALTVARSWPAQAQPGQGPGAWYLYKCSGPGFSDALYRTPIWIPDGRAPAPGPVPPPSPAELAQAARSQLRLPSPSIAANPRGDQLVTLPTWLWLSSGWDQQSATAAVPGVSVTAIAKPTSLVWSMGDGSTVTCENGGTPFPAGGDPKAASPDCGHTYRTSSAGQPNNAYPVTATVHWSISWSGADQSGTFPDMTTAANAAFRVAESQALNTGRR</sequence>
<gene>
    <name evidence="3" type="ORF">ATK30_6462</name>
</gene>
<evidence type="ECO:0008006" key="5">
    <source>
        <dbReference type="Google" id="ProtNLM"/>
    </source>
</evidence>
<evidence type="ECO:0000256" key="2">
    <source>
        <dbReference type="SAM" id="SignalP"/>
    </source>
</evidence>
<dbReference type="EMBL" id="PJMY01000003">
    <property type="protein sequence ID" value="PKV95539.1"/>
    <property type="molecule type" value="Genomic_DNA"/>
</dbReference>
<name>A0A2N3WNT1_9PSEU</name>
<feature type="chain" id="PRO_5014956673" description="ATP/GTP-binding protein" evidence="2">
    <location>
        <begin position="26"/>
        <end position="353"/>
    </location>
</feature>
<feature type="region of interest" description="Disordered" evidence="1">
    <location>
        <begin position="28"/>
        <end position="124"/>
    </location>
</feature>
<feature type="signal peptide" evidence="2">
    <location>
        <begin position="1"/>
        <end position="25"/>
    </location>
</feature>
<comment type="caution">
    <text evidence="3">The sequence shown here is derived from an EMBL/GenBank/DDBJ whole genome shotgun (WGS) entry which is preliminary data.</text>
</comment>
<accession>A0A2N3WNT1</accession>
<evidence type="ECO:0000313" key="4">
    <source>
        <dbReference type="Proteomes" id="UP000233750"/>
    </source>
</evidence>
<dbReference type="AlphaFoldDB" id="A0A2N3WNT1"/>
<organism evidence="3 4">
    <name type="scientific">Amycolatopsis echigonensis</name>
    <dbReference type="NCBI Taxonomy" id="2576905"/>
    <lineage>
        <taxon>Bacteria</taxon>
        <taxon>Bacillati</taxon>
        <taxon>Actinomycetota</taxon>
        <taxon>Actinomycetes</taxon>
        <taxon>Pseudonocardiales</taxon>
        <taxon>Pseudonocardiaceae</taxon>
        <taxon>Amycolatopsis</taxon>
    </lineage>
</organism>